<dbReference type="PROSITE" id="PS50836">
    <property type="entry name" value="DOMON"/>
    <property type="match status" value="1"/>
</dbReference>
<evidence type="ECO:0000256" key="6">
    <source>
        <dbReference type="ARBA" id="ARBA00023033"/>
    </source>
</evidence>
<evidence type="ECO:0000313" key="13">
    <source>
        <dbReference type="RefSeq" id="XP_018333731.1"/>
    </source>
</evidence>
<evidence type="ECO:0000256" key="2">
    <source>
        <dbReference type="ARBA" id="ARBA00010676"/>
    </source>
</evidence>
<dbReference type="OrthoDB" id="10003276at2759"/>
<dbReference type="InterPro" id="IPR000945">
    <property type="entry name" value="DBH-like"/>
</dbReference>
<dbReference type="Pfam" id="PF03351">
    <property type="entry name" value="DOMON"/>
    <property type="match status" value="1"/>
</dbReference>
<dbReference type="InterPro" id="IPR000323">
    <property type="entry name" value="Cu2_ascorb_mOase_N"/>
</dbReference>
<keyword evidence="8" id="KW-0325">Glycoprotein</keyword>
<dbReference type="GO" id="GO:0006589">
    <property type="term" value="P:octopamine biosynthetic process"/>
    <property type="evidence" value="ECO:0007669"/>
    <property type="project" value="TreeGrafter"/>
</dbReference>
<dbReference type="InterPro" id="IPR024548">
    <property type="entry name" value="Cu2_monoox_C"/>
</dbReference>
<accession>A0A1W4XC79</accession>
<evidence type="ECO:0000256" key="7">
    <source>
        <dbReference type="ARBA" id="ARBA00023157"/>
    </source>
</evidence>
<dbReference type="GO" id="GO:0042420">
    <property type="term" value="P:dopamine catabolic process"/>
    <property type="evidence" value="ECO:0007669"/>
    <property type="project" value="TreeGrafter"/>
</dbReference>
<evidence type="ECO:0000256" key="5">
    <source>
        <dbReference type="ARBA" id="ARBA00023008"/>
    </source>
</evidence>
<dbReference type="GO" id="GO:0030667">
    <property type="term" value="C:secretory granule membrane"/>
    <property type="evidence" value="ECO:0007669"/>
    <property type="project" value="TreeGrafter"/>
</dbReference>
<name>A0A1W4XC79_AGRPL</name>
<dbReference type="GO" id="GO:0004500">
    <property type="term" value="F:dopamine beta-monooxygenase activity"/>
    <property type="evidence" value="ECO:0007669"/>
    <property type="project" value="InterPro"/>
</dbReference>
<evidence type="ECO:0000256" key="4">
    <source>
        <dbReference type="ARBA" id="ARBA00023002"/>
    </source>
</evidence>
<sequence>MERHLTLLLLLTLSYSCGCLSSRDLLDQYVAHIEEINNVYTHDSQRHLNLDFQDHSAINNHEASKHKLDSFRQNDDRVKRDAFSYDFNQWTHSAVLDKNGKVLLRWQPRHQEISFRIEAATRGYIGLGFSPNGGMEGADIVLGWIDDNTGKAYLLDCHAGPRSQGSAPIRDEISNYRLLSGSHNDTHTMLEFRRALDTCDPDDFVLGSDTVKVIWALHDIDPSLGAEMVYHGSNRGSQSVHLIGPPQIPKQISQTRNWDVTLKNFEVKEETTYWCKVFKAPVLQQKHHVVSFEPLIGPNHTQHVHHMLLHECVIDYTIPSIEKWEKFATEIGRPCYANEMPPEWERCLTPLVAWAVGSNGETLPEHVGLPLSPRTPSFYMLEVHFDNPSMKKSVDTSGLRLQYTNKLRPNEGGVMVTGITISPLHFIPPLQNEYKSAGYCSVDCTREVMPKAGINVVSVLLHSHLAGRKLKLRHIRGGKELPPIVQDDHYDFNYQQSRALSHEVTILPGDGLVTECTYSTLDRKKPTLGGYSTREEMCLAFVLHYPRTQLAGCYSMPPIRYFFKNLGVNEFYNMNMTEIEGMFLHGLPDSTAAPLTSSTSLFPPYKAGDENSIEANQKAILALQNAKEFTEGESAAGFGPFDNLIIKAPNEFKNKSFMSHLRNIPFNETLLTKRIEEYFYTGLHLTFCRRRNDTLALPEKVETFPNFTAYEDDLTNKILCSYRTKLTGEKINAATTIKLHPMFLLFCLVQILRHLERI</sequence>
<organism evidence="11 13">
    <name type="scientific">Agrilus planipennis</name>
    <name type="common">Emerald ash borer</name>
    <name type="synonym">Agrilus marcopoli</name>
    <dbReference type="NCBI Taxonomy" id="224129"/>
    <lineage>
        <taxon>Eukaryota</taxon>
        <taxon>Metazoa</taxon>
        <taxon>Ecdysozoa</taxon>
        <taxon>Arthropoda</taxon>
        <taxon>Hexapoda</taxon>
        <taxon>Insecta</taxon>
        <taxon>Pterygota</taxon>
        <taxon>Neoptera</taxon>
        <taxon>Endopterygota</taxon>
        <taxon>Coleoptera</taxon>
        <taxon>Polyphaga</taxon>
        <taxon>Elateriformia</taxon>
        <taxon>Buprestoidea</taxon>
        <taxon>Buprestidae</taxon>
        <taxon>Agrilinae</taxon>
        <taxon>Agrilus</taxon>
    </lineage>
</organism>
<evidence type="ECO:0000256" key="3">
    <source>
        <dbReference type="ARBA" id="ARBA00022723"/>
    </source>
</evidence>
<dbReference type="GO" id="GO:0005615">
    <property type="term" value="C:extracellular space"/>
    <property type="evidence" value="ECO:0007669"/>
    <property type="project" value="TreeGrafter"/>
</dbReference>
<dbReference type="SMART" id="SM00664">
    <property type="entry name" value="DoH"/>
    <property type="match status" value="1"/>
</dbReference>
<dbReference type="InterPro" id="IPR014784">
    <property type="entry name" value="Cu2_ascorb_mOase-like_C"/>
</dbReference>
<dbReference type="SUPFAM" id="SSF49742">
    <property type="entry name" value="PHM/PNGase F"/>
    <property type="match status" value="2"/>
</dbReference>
<keyword evidence="9" id="KW-0732">Signal</keyword>
<dbReference type="PROSITE" id="PS51257">
    <property type="entry name" value="PROKAR_LIPOPROTEIN"/>
    <property type="match status" value="1"/>
</dbReference>
<dbReference type="FunFam" id="2.60.120.230:FF:000001">
    <property type="entry name" value="Monooxygenase, DBH-like 1"/>
    <property type="match status" value="1"/>
</dbReference>
<dbReference type="KEGG" id="apln:108742879"/>
<feature type="chain" id="PRO_5010817881" evidence="9">
    <location>
        <begin position="22"/>
        <end position="758"/>
    </location>
</feature>
<dbReference type="FunFam" id="2.60.120.310:FF:000004">
    <property type="entry name" value="DBH-like monooxygenase protein 1"/>
    <property type="match status" value="1"/>
</dbReference>
<evidence type="ECO:0000313" key="11">
    <source>
        <dbReference type="Proteomes" id="UP000192223"/>
    </source>
</evidence>
<feature type="signal peptide" evidence="9">
    <location>
        <begin position="1"/>
        <end position="21"/>
    </location>
</feature>
<keyword evidence="7" id="KW-1015">Disulfide bond</keyword>
<keyword evidence="6" id="KW-0503">Monooxygenase</keyword>
<dbReference type="RefSeq" id="XP_018333731.1">
    <property type="nucleotide sequence ID" value="XM_018478229.1"/>
</dbReference>
<dbReference type="GO" id="GO:0005507">
    <property type="term" value="F:copper ion binding"/>
    <property type="evidence" value="ECO:0007669"/>
    <property type="project" value="InterPro"/>
</dbReference>
<dbReference type="InterPro" id="IPR028460">
    <property type="entry name" value="Tbh/DBH"/>
</dbReference>
<comment type="similarity">
    <text evidence="2">Belongs to the copper type II ascorbate-dependent monooxygenase family.</text>
</comment>
<dbReference type="Gene3D" id="2.60.120.310">
    <property type="entry name" value="Copper type II, ascorbate-dependent monooxygenase, N-terminal domain"/>
    <property type="match status" value="1"/>
</dbReference>
<dbReference type="Proteomes" id="UP000192223">
    <property type="component" value="Unplaced"/>
</dbReference>
<dbReference type="PRINTS" id="PR00767">
    <property type="entry name" value="DBMONOXGNASE"/>
</dbReference>
<dbReference type="InterPro" id="IPR008977">
    <property type="entry name" value="PHM/PNGase_F_dom_sf"/>
</dbReference>
<comment type="cofactor">
    <cofactor evidence="1">
        <name>Cu(2+)</name>
        <dbReference type="ChEBI" id="CHEBI:29036"/>
    </cofactor>
</comment>
<dbReference type="AlphaFoldDB" id="A0A1W4XC79"/>
<reference evidence="12 13" key="1">
    <citation type="submission" date="2025-04" db="UniProtKB">
        <authorList>
            <consortium name="RefSeq"/>
        </authorList>
    </citation>
    <scope>IDENTIFICATION</scope>
    <source>
        <tissue evidence="12 13">Entire body</tissue>
    </source>
</reference>
<dbReference type="RefSeq" id="XP_018333725.1">
    <property type="nucleotide sequence ID" value="XM_018478223.1"/>
</dbReference>
<dbReference type="GeneID" id="108742879"/>
<dbReference type="Gene3D" id="2.60.120.230">
    <property type="match status" value="1"/>
</dbReference>
<evidence type="ECO:0000313" key="12">
    <source>
        <dbReference type="RefSeq" id="XP_018333725.1"/>
    </source>
</evidence>
<dbReference type="Pfam" id="PF01082">
    <property type="entry name" value="Cu2_monooxygen"/>
    <property type="match status" value="1"/>
</dbReference>
<dbReference type="InterPro" id="IPR036939">
    <property type="entry name" value="Cu2_ascorb_mOase_N_sf"/>
</dbReference>
<evidence type="ECO:0000256" key="8">
    <source>
        <dbReference type="ARBA" id="ARBA00023180"/>
    </source>
</evidence>
<keyword evidence="11" id="KW-1185">Reference proteome</keyword>
<evidence type="ECO:0000256" key="9">
    <source>
        <dbReference type="SAM" id="SignalP"/>
    </source>
</evidence>
<proteinExistence type="inferred from homology"/>
<dbReference type="PANTHER" id="PTHR10157:SF23">
    <property type="entry name" value="MOXD1 HOMOLOG 1"/>
    <property type="match status" value="1"/>
</dbReference>
<dbReference type="CDD" id="cd09631">
    <property type="entry name" value="DOMON_DOH"/>
    <property type="match status" value="1"/>
</dbReference>
<dbReference type="STRING" id="224129.A0A1W4XC79"/>
<dbReference type="SUPFAM" id="SSF49344">
    <property type="entry name" value="CBD9-like"/>
    <property type="match status" value="1"/>
</dbReference>
<feature type="domain" description="DOMON" evidence="10">
    <location>
        <begin position="100"/>
        <end position="218"/>
    </location>
</feature>
<evidence type="ECO:0000259" key="10">
    <source>
        <dbReference type="PROSITE" id="PS50836"/>
    </source>
</evidence>
<gene>
    <name evidence="12 13" type="primary">LOC108742879</name>
</gene>
<keyword evidence="4" id="KW-0560">Oxidoreductase</keyword>
<dbReference type="InterPro" id="IPR005018">
    <property type="entry name" value="DOMON_domain"/>
</dbReference>
<evidence type="ECO:0000256" key="1">
    <source>
        <dbReference type="ARBA" id="ARBA00001973"/>
    </source>
</evidence>
<dbReference type="InterPro" id="IPR045266">
    <property type="entry name" value="DOH_DOMON"/>
</dbReference>
<dbReference type="Pfam" id="PF03712">
    <property type="entry name" value="Cu2_monoox_C"/>
    <property type="match status" value="1"/>
</dbReference>
<keyword evidence="3" id="KW-0479">Metal-binding</keyword>
<dbReference type="GO" id="GO:0042421">
    <property type="term" value="P:norepinephrine biosynthetic process"/>
    <property type="evidence" value="ECO:0007669"/>
    <property type="project" value="TreeGrafter"/>
</dbReference>
<protein>
    <submittedName>
        <fullName evidence="12 13">MOXD1 homolog 1</fullName>
    </submittedName>
</protein>
<dbReference type="PANTHER" id="PTHR10157">
    <property type="entry name" value="DOPAMINE BETA HYDROXYLASE RELATED"/>
    <property type="match status" value="1"/>
</dbReference>
<keyword evidence="5" id="KW-0186">Copper</keyword>